<protein>
    <recommendedName>
        <fullName evidence="3">SCP2 domain-containing protein</fullName>
    </recommendedName>
</protein>
<gene>
    <name evidence="1" type="ORF">STIAU_3809</name>
</gene>
<comment type="caution">
    <text evidence="1">The sequence shown here is derived from an EMBL/GenBank/DDBJ whole genome shotgun (WGS) entry which is preliminary data.</text>
</comment>
<name>Q090W9_STIAD</name>
<proteinExistence type="predicted"/>
<dbReference type="PATRIC" id="fig|378806.16.peg.5357"/>
<evidence type="ECO:0000313" key="2">
    <source>
        <dbReference type="Proteomes" id="UP000032702"/>
    </source>
</evidence>
<sequence>MCARLKGLAVRLEVGPESFTAAFGVGHAQVRLPDETEQAQVSTGRETVLAVLDGEQSLTQAVLTDAVRVVGPLDTLLRLHEGLVLYVQGAARAPGFAALLRRLREMGSSIA</sequence>
<evidence type="ECO:0000313" key="1">
    <source>
        <dbReference type="EMBL" id="EAU66241.1"/>
    </source>
</evidence>
<accession>Q090W9</accession>
<dbReference type="EMBL" id="AAMD01000060">
    <property type="protein sequence ID" value="EAU66241.1"/>
    <property type="molecule type" value="Genomic_DNA"/>
</dbReference>
<organism evidence="1 2">
    <name type="scientific">Stigmatella aurantiaca (strain DW4/3-1)</name>
    <dbReference type="NCBI Taxonomy" id="378806"/>
    <lineage>
        <taxon>Bacteria</taxon>
        <taxon>Pseudomonadati</taxon>
        <taxon>Myxococcota</taxon>
        <taxon>Myxococcia</taxon>
        <taxon>Myxococcales</taxon>
        <taxon>Cystobacterineae</taxon>
        <taxon>Archangiaceae</taxon>
        <taxon>Stigmatella</taxon>
    </lineage>
</organism>
<evidence type="ECO:0008006" key="3">
    <source>
        <dbReference type="Google" id="ProtNLM"/>
    </source>
</evidence>
<reference evidence="1 2" key="1">
    <citation type="submission" date="2006-04" db="EMBL/GenBank/DDBJ databases">
        <authorList>
            <person name="Nierman W.C."/>
        </authorList>
    </citation>
    <scope>NUCLEOTIDE SEQUENCE [LARGE SCALE GENOMIC DNA]</scope>
    <source>
        <strain evidence="1 2">DW4/3-1</strain>
    </source>
</reference>
<dbReference type="AlphaFoldDB" id="Q090W9"/>
<dbReference type="Proteomes" id="UP000032702">
    <property type="component" value="Unassembled WGS sequence"/>
</dbReference>